<dbReference type="Gene3D" id="3.40.50.10140">
    <property type="entry name" value="Toll/interleukin-1 receptor homology (TIR) domain"/>
    <property type="match status" value="2"/>
</dbReference>
<dbReference type="GO" id="GO:0007165">
    <property type="term" value="P:signal transduction"/>
    <property type="evidence" value="ECO:0007669"/>
    <property type="project" value="InterPro"/>
</dbReference>
<feature type="region of interest" description="Disordered" evidence="1">
    <location>
        <begin position="388"/>
        <end position="436"/>
    </location>
</feature>
<dbReference type="Gene3D" id="3.40.50.450">
    <property type="match status" value="1"/>
</dbReference>
<sequence length="815" mass="90565">MTALQHQSVMSSSLSFVAVYLTKDTSPELAQQLGCLLIKAPGPQAVALTLRESINQEISSLLLPKSYSFITPQGWELEEILEGEFPLQWLICDKYIARIRARQDRVWIHYDDKPFCSVSLEVRKGVSLLDVKEAIEIQHPGLYGYLLTKGEGGAGGGVRFLDINGCPVSQTQEHELPLSSIVLKNTISLTSFSVPSSHPSIALVPSKKRTSIALPQAEGLPLNQTSSNTDIVGRRSPSFPRKSIESLEIMLSYVHKEASGPAARLSEELSKLGYTVFLDKTAIKPGDDWQDVLNEAVCNCRLFIPLVTPLYGLTEWTNREVKLADTLGKMIIPVTFLSTWPPMCLAIQFATTQFIKWNVPSSGSHFELNTIINTVAVNIADQYSAMKSEAEAAETSKEDEETQDDGKRDEINDTNNKKELSPPLSTASRKSKSFPRSLPEMIRKSIFKQDPSKATPLIVVSYHPTQLEFLEGLRHDLESRGHEVWASMAGEDLRKRETFKKKVNVSSVVVFILSAEYVKSSSCEQEMYYVEGRKRIIPIMVDSFQIPGWMTTLVGPDSFLDSRSPNFQDAFREEIESATVPAKAEERLRKLVEQKTQLHKLCTDLKKRLPKGRLVYVTGSSKIASKNGLAICREFGQLLASEKHDYYLVTGGFYGVGNAIGESFYKEIQKRKGESGGYVIHIQAKRDPQDHTVQARQNTDGTFQPLPYGDNLFYCESVRQREMLTPKVIDLCILIEGGPSAAFEAHQFSWSGHTVIPVVSTGGAAGGKFNAPPGIFYKPNYASESDWSVLSDLEAEPKAVARALVNIVASHNWSQ</sequence>
<dbReference type="STRING" id="400682.A0A1X7VQS0"/>
<dbReference type="InterPro" id="IPR035897">
    <property type="entry name" value="Toll_tir_struct_dom_sf"/>
</dbReference>
<feature type="domain" description="TIR" evidence="2">
    <location>
        <begin position="245"/>
        <end position="377"/>
    </location>
</feature>
<reference evidence="3" key="1">
    <citation type="submission" date="2017-05" db="UniProtKB">
        <authorList>
            <consortium name="EnsemblMetazoa"/>
        </authorList>
    </citation>
    <scope>IDENTIFICATION</scope>
</reference>
<dbReference type="eggNOG" id="ENOG502QSMV">
    <property type="taxonomic scope" value="Eukaryota"/>
</dbReference>
<dbReference type="SUPFAM" id="SSF52200">
    <property type="entry name" value="Toll/Interleukin receptor TIR domain"/>
    <property type="match status" value="2"/>
</dbReference>
<name>A0A1X7VQS0_AMPQE</name>
<dbReference type="InterPro" id="IPR000157">
    <property type="entry name" value="TIR_dom"/>
</dbReference>
<dbReference type="InParanoid" id="A0A1X7VQS0"/>
<dbReference type="PANTHER" id="PTHR47508:SF3">
    <property type="entry name" value="TIR DOMAIN-CONTAINING PROTEIN"/>
    <property type="match status" value="1"/>
</dbReference>
<organism evidence="3">
    <name type="scientific">Amphimedon queenslandica</name>
    <name type="common">Sponge</name>
    <dbReference type="NCBI Taxonomy" id="400682"/>
    <lineage>
        <taxon>Eukaryota</taxon>
        <taxon>Metazoa</taxon>
        <taxon>Porifera</taxon>
        <taxon>Demospongiae</taxon>
        <taxon>Heteroscleromorpha</taxon>
        <taxon>Haplosclerida</taxon>
        <taxon>Niphatidae</taxon>
        <taxon>Amphimedon</taxon>
    </lineage>
</organism>
<dbReference type="Pfam" id="PF13676">
    <property type="entry name" value="TIR_2"/>
    <property type="match status" value="2"/>
</dbReference>
<evidence type="ECO:0000259" key="2">
    <source>
        <dbReference type="PROSITE" id="PS50104"/>
    </source>
</evidence>
<dbReference type="EnsemblMetazoa" id="Aqu2.1.42180_001">
    <property type="protein sequence ID" value="Aqu2.1.42180_001"/>
    <property type="gene ID" value="Aqu2.1.42180"/>
</dbReference>
<accession>A0A1X7VQS0</accession>
<protein>
    <recommendedName>
        <fullName evidence="2">TIR domain-containing protein</fullName>
    </recommendedName>
</protein>
<dbReference type="AlphaFoldDB" id="A0A1X7VQS0"/>
<evidence type="ECO:0000256" key="1">
    <source>
        <dbReference type="SAM" id="MobiDB-lite"/>
    </source>
</evidence>
<dbReference type="PROSITE" id="PS50104">
    <property type="entry name" value="TIR"/>
    <property type="match status" value="1"/>
</dbReference>
<dbReference type="PANTHER" id="PTHR47508">
    <property type="entry name" value="SAM DOMAIN-CONTAINING PROTEIN-RELATED"/>
    <property type="match status" value="1"/>
</dbReference>
<evidence type="ECO:0000313" key="3">
    <source>
        <dbReference type="EnsemblMetazoa" id="Aqu2.1.42180_001"/>
    </source>
</evidence>
<feature type="compositionally biased region" description="Basic and acidic residues" evidence="1">
    <location>
        <begin position="404"/>
        <end position="420"/>
    </location>
</feature>
<proteinExistence type="predicted"/>